<dbReference type="CDD" id="cd21865">
    <property type="entry name" value="DEUBAD_NFRKB"/>
    <property type="match status" value="1"/>
</dbReference>
<dbReference type="GO" id="GO:0031011">
    <property type="term" value="C:Ino80 complex"/>
    <property type="evidence" value="ECO:0007669"/>
    <property type="project" value="InterPro"/>
</dbReference>
<sequence length="441" mass="50135">MNKSQPVGADSEGDSDNDYDLAEANCELAMVQGQRCSIPYELYDLPDLTGILSTETWNSLLTEEERFFLSCFLPDMDQETFSLTMLELLGAANLYFGNPVDQFYQNLRGGLLAPKVACWREGAMFVKRNMYYYSLKLYHEKMINTFTKMQWLWDQYGRELGKNTRLLLWSERKRRENLKLLDLNRVPSERMAGRLTTPKVVKSLERNRAESLTCPRGGGSSRNTLKINITEKGIFRYQGPSLVSSVHHQSLPKGLLKVVPKSSSAILGVPCCVLPRNNLLQIHETSSVSTSFAASPYSGTRFEKPYGTIACSVPELPKCLLNHQDTTFAYLETEPVFHDPTRTIPRGSGALDNSFTQHNLHTKQEEYAHYHLETSGFKRGIVGRGSETMETERISSGNNFERDARKPLRVMGEDNQVRETEDDHLFSLTYKRRKVQQIGVA</sequence>
<proteinExistence type="predicted"/>
<organism evidence="4">
    <name type="scientific">Noccaea caerulescens</name>
    <name type="common">Alpine penny-cress</name>
    <name type="synonym">Thlaspi caerulescens</name>
    <dbReference type="NCBI Taxonomy" id="107243"/>
    <lineage>
        <taxon>Eukaryota</taxon>
        <taxon>Viridiplantae</taxon>
        <taxon>Streptophyta</taxon>
        <taxon>Embryophyta</taxon>
        <taxon>Tracheophyta</taxon>
        <taxon>Spermatophyta</taxon>
        <taxon>Magnoliopsida</taxon>
        <taxon>eudicotyledons</taxon>
        <taxon>Gunneridae</taxon>
        <taxon>Pentapetalae</taxon>
        <taxon>rosids</taxon>
        <taxon>malvids</taxon>
        <taxon>Brassicales</taxon>
        <taxon>Brassicaceae</taxon>
        <taxon>Coluteocarpeae</taxon>
        <taxon>Noccaea</taxon>
    </lineage>
</organism>
<name>A0A1J3CME0_NOCCA</name>
<accession>A0A1J3CME0</accession>
<comment type="subcellular location">
    <subcellularLocation>
        <location evidence="1">Nucleus</location>
    </subcellularLocation>
</comment>
<keyword evidence="2" id="KW-0539">Nucleus</keyword>
<evidence type="ECO:0000259" key="3">
    <source>
        <dbReference type="PROSITE" id="PS51916"/>
    </source>
</evidence>
<evidence type="ECO:0000256" key="2">
    <source>
        <dbReference type="ARBA" id="ARBA00023242"/>
    </source>
</evidence>
<dbReference type="EMBL" id="GEVI01024618">
    <property type="protein sequence ID" value="JAU07702.1"/>
    <property type="molecule type" value="Transcribed_RNA"/>
</dbReference>
<dbReference type="InterPro" id="IPR044867">
    <property type="entry name" value="DEUBAD_dom"/>
</dbReference>
<dbReference type="PANTHER" id="PTHR13052:SF3">
    <property type="entry name" value="NUCLEAR FACTOR RELATED TO KAPPA-B-BINDING PROTEIN"/>
    <property type="match status" value="1"/>
</dbReference>
<evidence type="ECO:0000256" key="1">
    <source>
        <dbReference type="ARBA" id="ARBA00004123"/>
    </source>
</evidence>
<gene>
    <name evidence="4" type="ORF">GA_TR67_c0_g1_i1_g.171</name>
</gene>
<dbReference type="AlphaFoldDB" id="A0A1J3CME0"/>
<protein>
    <submittedName>
        <fullName evidence="4">Nuclear factor related to kappa-B-binding protein</fullName>
    </submittedName>
</protein>
<dbReference type="PROSITE" id="PS51916">
    <property type="entry name" value="DEUBAD"/>
    <property type="match status" value="1"/>
</dbReference>
<reference evidence="4" key="1">
    <citation type="submission" date="2016-07" db="EMBL/GenBank/DDBJ databases">
        <title>De novo transcriptome assembly of four accessions of the metal hyperaccumulator plant Noccaea caerulescens.</title>
        <authorList>
            <person name="Blande D."/>
            <person name="Halimaa P."/>
            <person name="Tervahauta A.I."/>
            <person name="Aarts M.G."/>
            <person name="Karenlampi S.O."/>
        </authorList>
    </citation>
    <scope>NUCLEOTIDE SEQUENCE</scope>
</reference>
<dbReference type="PANTHER" id="PTHR13052">
    <property type="entry name" value="NFRKB-RELATED"/>
    <property type="match status" value="1"/>
</dbReference>
<feature type="domain" description="DEUBAD" evidence="3">
    <location>
        <begin position="39"/>
        <end position="152"/>
    </location>
</feature>
<evidence type="ECO:0000313" key="4">
    <source>
        <dbReference type="EMBL" id="JAU07702.1"/>
    </source>
</evidence>
<dbReference type="InterPro" id="IPR024867">
    <property type="entry name" value="NFRKB"/>
</dbReference>